<evidence type="ECO:0000256" key="5">
    <source>
        <dbReference type="ARBA" id="ARBA00038943"/>
    </source>
</evidence>
<dbReference type="InterPro" id="IPR020103">
    <property type="entry name" value="PsdUridine_synth_cat_dom_sf"/>
</dbReference>
<name>A0A411HET2_9GAMM</name>
<dbReference type="RefSeq" id="WP_129831247.1">
    <property type="nucleotide sequence ID" value="NZ_CP035704.1"/>
</dbReference>
<dbReference type="InterPro" id="IPR006145">
    <property type="entry name" value="PsdUridine_synth_RsuA/RluA"/>
</dbReference>
<dbReference type="GO" id="GO:0000455">
    <property type="term" value="P:enzyme-directed rRNA pseudouridine synthesis"/>
    <property type="evidence" value="ECO:0007669"/>
    <property type="project" value="TreeGrafter"/>
</dbReference>
<dbReference type="InterPro" id="IPR006224">
    <property type="entry name" value="PsdUridine_synth_RluA-like_CS"/>
</dbReference>
<evidence type="ECO:0000313" key="11">
    <source>
        <dbReference type="EMBL" id="QBB68996.1"/>
    </source>
</evidence>
<keyword evidence="2" id="KW-0413">Isomerase</keyword>
<evidence type="ECO:0000256" key="9">
    <source>
        <dbReference type="ARBA" id="ARBA00043049"/>
    </source>
</evidence>
<dbReference type="GO" id="GO:0003723">
    <property type="term" value="F:RNA binding"/>
    <property type="evidence" value="ECO:0007669"/>
    <property type="project" value="InterPro"/>
</dbReference>
<dbReference type="Proteomes" id="UP000291562">
    <property type="component" value="Chromosome"/>
</dbReference>
<organism evidence="11 12">
    <name type="scientific">Pseudolysobacter antarcticus</name>
    <dbReference type="NCBI Taxonomy" id="2511995"/>
    <lineage>
        <taxon>Bacteria</taxon>
        <taxon>Pseudomonadati</taxon>
        <taxon>Pseudomonadota</taxon>
        <taxon>Gammaproteobacteria</taxon>
        <taxon>Lysobacterales</taxon>
        <taxon>Rhodanobacteraceae</taxon>
        <taxon>Pseudolysobacter</taxon>
    </lineage>
</organism>
<dbReference type="PANTHER" id="PTHR21600">
    <property type="entry name" value="MITOCHONDRIAL RNA PSEUDOURIDINE SYNTHASE"/>
    <property type="match status" value="1"/>
</dbReference>
<dbReference type="GO" id="GO:0160149">
    <property type="term" value="F:tRNA pseudouridine(65) synthase activity"/>
    <property type="evidence" value="ECO:0007669"/>
    <property type="project" value="UniProtKB-EC"/>
</dbReference>
<evidence type="ECO:0000256" key="4">
    <source>
        <dbReference type="ARBA" id="ARBA00037670"/>
    </source>
</evidence>
<dbReference type="InterPro" id="IPR050188">
    <property type="entry name" value="RluA_PseudoU_synthase"/>
</dbReference>
<evidence type="ECO:0000256" key="7">
    <source>
        <dbReference type="ARBA" id="ARBA00041803"/>
    </source>
</evidence>
<reference evidence="11 12" key="1">
    <citation type="submission" date="2019-01" db="EMBL/GenBank/DDBJ databases">
        <title>Pseudolysobacter antarctica gen. nov., sp. nov., isolated from Fildes Peninsula, Antarctica.</title>
        <authorList>
            <person name="Wei Z."/>
            <person name="Peng F."/>
        </authorList>
    </citation>
    <scope>NUCLEOTIDE SEQUENCE [LARGE SCALE GENOMIC DNA]</scope>
    <source>
        <strain evidence="11 12">AQ6-296</strain>
    </source>
</reference>
<feature type="domain" description="Pseudouridine synthase RsuA/RluA-like" evidence="10">
    <location>
        <begin position="21"/>
        <end position="172"/>
    </location>
</feature>
<evidence type="ECO:0000313" key="12">
    <source>
        <dbReference type="Proteomes" id="UP000291562"/>
    </source>
</evidence>
<evidence type="ECO:0000259" key="10">
    <source>
        <dbReference type="Pfam" id="PF00849"/>
    </source>
</evidence>
<evidence type="ECO:0000256" key="2">
    <source>
        <dbReference type="ARBA" id="ARBA00023235"/>
    </source>
</evidence>
<dbReference type="SUPFAM" id="SSF55120">
    <property type="entry name" value="Pseudouridine synthase"/>
    <property type="match status" value="1"/>
</dbReference>
<gene>
    <name evidence="11" type="ORF">ELE36_00595</name>
</gene>
<comment type="function">
    <text evidence="4">Responsible for synthesis of pseudouridine from uracil-65 in transfer RNAs.</text>
</comment>
<dbReference type="Pfam" id="PF00849">
    <property type="entry name" value="PseudoU_synth_2"/>
    <property type="match status" value="1"/>
</dbReference>
<dbReference type="AlphaFoldDB" id="A0A411HET2"/>
<evidence type="ECO:0000256" key="1">
    <source>
        <dbReference type="ARBA" id="ARBA00022694"/>
    </source>
</evidence>
<accession>A0A411HET2</accession>
<dbReference type="GO" id="GO:0008033">
    <property type="term" value="P:tRNA processing"/>
    <property type="evidence" value="ECO:0007669"/>
    <property type="project" value="UniProtKB-KW"/>
</dbReference>
<dbReference type="KEGG" id="xbc:ELE36_00595"/>
<dbReference type="EMBL" id="CP035704">
    <property type="protein sequence ID" value="QBB68996.1"/>
    <property type="molecule type" value="Genomic_DNA"/>
</dbReference>
<comment type="catalytic activity">
    <reaction evidence="3">
        <text>uridine(65) in tRNA = pseudouridine(65) in tRNA</text>
        <dbReference type="Rhea" id="RHEA:42536"/>
        <dbReference type="Rhea" id="RHEA-COMP:10103"/>
        <dbReference type="Rhea" id="RHEA-COMP:10104"/>
        <dbReference type="ChEBI" id="CHEBI:65314"/>
        <dbReference type="ChEBI" id="CHEBI:65315"/>
        <dbReference type="EC" id="5.4.99.26"/>
    </reaction>
</comment>
<evidence type="ECO:0000256" key="3">
    <source>
        <dbReference type="ARBA" id="ARBA00036607"/>
    </source>
</evidence>
<dbReference type="PROSITE" id="PS01129">
    <property type="entry name" value="PSI_RLU"/>
    <property type="match status" value="1"/>
</dbReference>
<protein>
    <recommendedName>
        <fullName evidence="6">tRNA pseudouridine synthase C</fullName>
        <ecNumber evidence="5">5.4.99.26</ecNumber>
    </recommendedName>
    <alternativeName>
        <fullName evidence="8">tRNA pseudouridine(65) synthase</fullName>
    </alternativeName>
    <alternativeName>
        <fullName evidence="9">tRNA pseudouridylate synthase C</fullName>
    </alternativeName>
    <alternativeName>
        <fullName evidence="7">tRNA-uridine isomerase C</fullName>
    </alternativeName>
</protein>
<keyword evidence="12" id="KW-1185">Reference proteome</keyword>
<keyword evidence="1" id="KW-0819">tRNA processing</keyword>
<dbReference type="PANTHER" id="PTHR21600:SF56">
    <property type="entry name" value="TRNA PSEUDOURIDINE SYNTHASE C"/>
    <property type="match status" value="1"/>
</dbReference>
<dbReference type="Gene3D" id="3.30.2350.10">
    <property type="entry name" value="Pseudouridine synthase"/>
    <property type="match status" value="1"/>
</dbReference>
<dbReference type="OrthoDB" id="9807829at2"/>
<evidence type="ECO:0000256" key="8">
    <source>
        <dbReference type="ARBA" id="ARBA00041975"/>
    </source>
</evidence>
<evidence type="ECO:0000256" key="6">
    <source>
        <dbReference type="ARBA" id="ARBA00040675"/>
    </source>
</evidence>
<dbReference type="EC" id="5.4.99.26" evidence="5"/>
<proteinExistence type="predicted"/>
<sequence length="251" mass="28457">MTATIAAKTAASLEILHEDEHLLAVNKPAGLLVHRSAIASDETDFLVDRLRAQLGSNPFLIHRLDRATSGVVLLAKNREIAGELGKQFMARTVSKRYLAVVRGWPEESGIIDYPLPDVRDTSPRKPASTSYRRLATVEVALEMGRYPQQRYALIEAMPETGRYRQIRKHCHHISHHIVGDTSHGRGDHNRLFRIHYAMHRMLLHAWRLDFIHPVNLLPLQIEAPVDAIWQKILERFAWSDALRHAADAASS</sequence>